<dbReference type="GeneID" id="19342286"/>
<protein>
    <recommendedName>
        <fullName evidence="3">BTB domain-containing protein</fullName>
    </recommendedName>
</protein>
<evidence type="ECO:0000313" key="2">
    <source>
        <dbReference type="Proteomes" id="UP000016932"/>
    </source>
</evidence>
<gene>
    <name evidence="1" type="ORF">MYCFIDRAFT_85006</name>
</gene>
<dbReference type="RefSeq" id="XP_007920590.1">
    <property type="nucleotide sequence ID" value="XM_007922399.1"/>
</dbReference>
<keyword evidence="2" id="KW-1185">Reference proteome</keyword>
<name>N1Q9S7_PSEFD</name>
<sequence length="229" mass="25245">MAHEICLDEEGDVILKVDRKDPFHLRVSSKNLMRASPVFAALLGPQFREGQAKRSSQDPLEVALPEDDGNAMSMICQQLHPGHKLPSGPAAKMDVATILDYAVLVDKYALVSFLRLQAEAILLSWLVNENNAIRGFDCFLKIIAASYLLEQKQAFKMATKHAMNMTCLAASRQHAHCWTLLPSSVVVVIAQRMALRYMGASFLPPGGLCLTCVQEHADMSIACKGHKEN</sequence>
<reference evidence="1 2" key="1">
    <citation type="journal article" date="2012" name="PLoS Pathog.">
        <title>Diverse lifestyles and strategies of plant pathogenesis encoded in the genomes of eighteen Dothideomycetes fungi.</title>
        <authorList>
            <person name="Ohm R.A."/>
            <person name="Feau N."/>
            <person name="Henrissat B."/>
            <person name="Schoch C.L."/>
            <person name="Horwitz B.A."/>
            <person name="Barry K.W."/>
            <person name="Condon B.J."/>
            <person name="Copeland A.C."/>
            <person name="Dhillon B."/>
            <person name="Glaser F."/>
            <person name="Hesse C.N."/>
            <person name="Kosti I."/>
            <person name="LaButti K."/>
            <person name="Lindquist E.A."/>
            <person name="Lucas S."/>
            <person name="Salamov A.A."/>
            <person name="Bradshaw R.E."/>
            <person name="Ciuffetti L."/>
            <person name="Hamelin R.C."/>
            <person name="Kema G.H.J."/>
            <person name="Lawrence C."/>
            <person name="Scott J.A."/>
            <person name="Spatafora J.W."/>
            <person name="Turgeon B.G."/>
            <person name="de Wit P.J.G.M."/>
            <person name="Zhong S."/>
            <person name="Goodwin S.B."/>
            <person name="Grigoriev I.V."/>
        </authorList>
    </citation>
    <scope>NUCLEOTIDE SEQUENCE [LARGE SCALE GENOMIC DNA]</scope>
    <source>
        <strain evidence="1 2">CIRAD86</strain>
    </source>
</reference>
<dbReference type="HOGENOM" id="CLU_1210281_0_0_1"/>
<dbReference type="VEuPathDB" id="FungiDB:MYCFIDRAFT_85006"/>
<evidence type="ECO:0000313" key="1">
    <source>
        <dbReference type="EMBL" id="EME88561.1"/>
    </source>
</evidence>
<dbReference type="InterPro" id="IPR011333">
    <property type="entry name" value="SKP1/BTB/POZ_sf"/>
</dbReference>
<dbReference type="Gene3D" id="3.30.710.10">
    <property type="entry name" value="Potassium Channel Kv1.1, Chain A"/>
    <property type="match status" value="1"/>
</dbReference>
<organism evidence="1 2">
    <name type="scientific">Pseudocercospora fijiensis (strain CIRAD86)</name>
    <name type="common">Black leaf streak disease fungus</name>
    <name type="synonym">Mycosphaerella fijiensis</name>
    <dbReference type="NCBI Taxonomy" id="383855"/>
    <lineage>
        <taxon>Eukaryota</taxon>
        <taxon>Fungi</taxon>
        <taxon>Dikarya</taxon>
        <taxon>Ascomycota</taxon>
        <taxon>Pezizomycotina</taxon>
        <taxon>Dothideomycetes</taxon>
        <taxon>Dothideomycetidae</taxon>
        <taxon>Mycosphaerellales</taxon>
        <taxon>Mycosphaerellaceae</taxon>
        <taxon>Pseudocercospora</taxon>
    </lineage>
</organism>
<proteinExistence type="predicted"/>
<dbReference type="EMBL" id="KB446555">
    <property type="protein sequence ID" value="EME88561.1"/>
    <property type="molecule type" value="Genomic_DNA"/>
</dbReference>
<dbReference type="STRING" id="383855.N1Q9S7"/>
<dbReference type="eggNOG" id="ENOG502SMAU">
    <property type="taxonomic scope" value="Eukaryota"/>
</dbReference>
<evidence type="ECO:0008006" key="3">
    <source>
        <dbReference type="Google" id="ProtNLM"/>
    </source>
</evidence>
<dbReference type="AlphaFoldDB" id="N1Q9S7"/>
<dbReference type="KEGG" id="pfj:MYCFIDRAFT_85006"/>
<dbReference type="OrthoDB" id="3650604at2759"/>
<dbReference type="Proteomes" id="UP000016932">
    <property type="component" value="Unassembled WGS sequence"/>
</dbReference>
<accession>N1Q9S7</accession>